<reference evidence="1" key="1">
    <citation type="submission" date="2023-07" db="EMBL/GenBank/DDBJ databases">
        <authorList>
            <consortium name="AG Swart"/>
            <person name="Singh M."/>
            <person name="Singh A."/>
            <person name="Seah K."/>
            <person name="Emmerich C."/>
        </authorList>
    </citation>
    <scope>NUCLEOTIDE SEQUENCE</scope>
    <source>
        <strain evidence="1">DP1</strain>
    </source>
</reference>
<proteinExistence type="predicted"/>
<protein>
    <submittedName>
        <fullName evidence="1">Uncharacterized protein</fullName>
    </submittedName>
</protein>
<dbReference type="EMBL" id="CAMPGE010014254">
    <property type="protein sequence ID" value="CAI2372936.1"/>
    <property type="molecule type" value="Genomic_DNA"/>
</dbReference>
<evidence type="ECO:0000313" key="1">
    <source>
        <dbReference type="EMBL" id="CAI2372936.1"/>
    </source>
</evidence>
<organism evidence="1 2">
    <name type="scientific">Euplotes crassus</name>
    <dbReference type="NCBI Taxonomy" id="5936"/>
    <lineage>
        <taxon>Eukaryota</taxon>
        <taxon>Sar</taxon>
        <taxon>Alveolata</taxon>
        <taxon>Ciliophora</taxon>
        <taxon>Intramacronucleata</taxon>
        <taxon>Spirotrichea</taxon>
        <taxon>Hypotrichia</taxon>
        <taxon>Euplotida</taxon>
        <taxon>Euplotidae</taxon>
        <taxon>Moneuplotes</taxon>
    </lineage>
</organism>
<sequence>MNTLIRESELASVKVHLPKGFQKRSVSNLEIHTKRDKLHTMRPILNTSKKNKKVKEIILSNCNPLLLNRSKRTKGTSVMEHLQNNFILPNIMNKNENELLRVQKMKIKIQKKVRFEDLDDEKFGSTQKITLKYPQSTKHYRKSAILSSSKSCHFMNGKRIIDQFKSGAIKTSKLPYKMLSQERCFWPSTPGIHKLKSLQVSRAN</sequence>
<name>A0AAD2CVV5_EUPCR</name>
<evidence type="ECO:0000313" key="2">
    <source>
        <dbReference type="Proteomes" id="UP001295684"/>
    </source>
</evidence>
<dbReference type="AlphaFoldDB" id="A0AAD2CVV5"/>
<accession>A0AAD2CVV5</accession>
<keyword evidence="2" id="KW-1185">Reference proteome</keyword>
<comment type="caution">
    <text evidence="1">The sequence shown here is derived from an EMBL/GenBank/DDBJ whole genome shotgun (WGS) entry which is preliminary data.</text>
</comment>
<gene>
    <name evidence="1" type="ORF">ECRASSUSDP1_LOCUS14273</name>
</gene>
<dbReference type="Proteomes" id="UP001295684">
    <property type="component" value="Unassembled WGS sequence"/>
</dbReference>